<dbReference type="PROSITE" id="PS50061">
    <property type="entry name" value="ETS_DOMAIN_3"/>
    <property type="match status" value="1"/>
</dbReference>
<dbReference type="InterPro" id="IPR000418">
    <property type="entry name" value="Ets_dom"/>
</dbReference>
<dbReference type="InParanoid" id="A0A6P7YG91"/>
<dbReference type="PANTHER" id="PTHR11849">
    <property type="entry name" value="ETS"/>
    <property type="match status" value="1"/>
</dbReference>
<evidence type="ECO:0000256" key="1">
    <source>
        <dbReference type="ARBA" id="ARBA00004123"/>
    </source>
</evidence>
<evidence type="ECO:0000313" key="13">
    <source>
        <dbReference type="RefSeq" id="XP_030066442.1"/>
    </source>
</evidence>
<reference evidence="13" key="1">
    <citation type="submission" date="2025-08" db="UniProtKB">
        <authorList>
            <consortium name="RefSeq"/>
        </authorList>
    </citation>
    <scope>IDENTIFICATION</scope>
</reference>
<accession>A0A6P7YG91</accession>
<evidence type="ECO:0000256" key="4">
    <source>
        <dbReference type="ARBA" id="ARBA00023015"/>
    </source>
</evidence>
<dbReference type="PRINTS" id="PR00454">
    <property type="entry name" value="ETSDOMAIN"/>
</dbReference>
<dbReference type="GO" id="GO:0043565">
    <property type="term" value="F:sequence-specific DNA binding"/>
    <property type="evidence" value="ECO:0007669"/>
    <property type="project" value="InterPro"/>
</dbReference>
<evidence type="ECO:0000256" key="8">
    <source>
        <dbReference type="ARBA" id="ARBA00023242"/>
    </source>
</evidence>
<dbReference type="GO" id="GO:0045893">
    <property type="term" value="P:positive regulation of DNA-templated transcription"/>
    <property type="evidence" value="ECO:0007669"/>
    <property type="project" value="UniProtKB-ARBA"/>
</dbReference>
<dbReference type="Proteomes" id="UP000515156">
    <property type="component" value="Chromosome 7"/>
</dbReference>
<evidence type="ECO:0000256" key="2">
    <source>
        <dbReference type="ARBA" id="ARBA00005562"/>
    </source>
</evidence>
<dbReference type="Pfam" id="PF12310">
    <property type="entry name" value="Elf-1_N"/>
    <property type="match status" value="1"/>
</dbReference>
<comment type="subcellular location">
    <subcellularLocation>
        <location evidence="1 9">Nucleus</location>
    </subcellularLocation>
</comment>
<feature type="region of interest" description="Disordered" evidence="10">
    <location>
        <begin position="153"/>
        <end position="192"/>
    </location>
</feature>
<dbReference type="InterPro" id="IPR036388">
    <property type="entry name" value="WH-like_DNA-bd_sf"/>
</dbReference>
<evidence type="ECO:0000256" key="7">
    <source>
        <dbReference type="ARBA" id="ARBA00023163"/>
    </source>
</evidence>
<dbReference type="PROSITE" id="PS00345">
    <property type="entry name" value="ETS_DOMAIN_1"/>
    <property type="match status" value="1"/>
</dbReference>
<keyword evidence="8 9" id="KW-0539">Nucleus</keyword>
<dbReference type="SUPFAM" id="SSF46785">
    <property type="entry name" value="Winged helix' DNA-binding domain"/>
    <property type="match status" value="1"/>
</dbReference>
<keyword evidence="3" id="KW-0597">Phosphoprotein</keyword>
<keyword evidence="6" id="KW-0010">Activator</keyword>
<comment type="similarity">
    <text evidence="2 9">Belongs to the ETS family.</text>
</comment>
<dbReference type="CTD" id="2000"/>
<dbReference type="AlphaFoldDB" id="A0A6P7YG91"/>
<dbReference type="GO" id="GO:0000981">
    <property type="term" value="F:DNA-binding transcription factor activity, RNA polymerase II-specific"/>
    <property type="evidence" value="ECO:0007669"/>
    <property type="project" value="TreeGrafter"/>
</dbReference>
<dbReference type="PROSITE" id="PS00346">
    <property type="entry name" value="ETS_DOMAIN_2"/>
    <property type="match status" value="1"/>
</dbReference>
<dbReference type="InterPro" id="IPR036390">
    <property type="entry name" value="WH_DNA-bd_sf"/>
</dbReference>
<keyword evidence="12" id="KW-1185">Reference proteome</keyword>
<dbReference type="GO" id="GO:0030154">
    <property type="term" value="P:cell differentiation"/>
    <property type="evidence" value="ECO:0007669"/>
    <property type="project" value="TreeGrafter"/>
</dbReference>
<dbReference type="InterPro" id="IPR022084">
    <property type="entry name" value="TF_Elf_N"/>
</dbReference>
<dbReference type="KEGG" id="muo:115474891"/>
<evidence type="ECO:0000256" key="9">
    <source>
        <dbReference type="RuleBase" id="RU004019"/>
    </source>
</evidence>
<evidence type="ECO:0000256" key="6">
    <source>
        <dbReference type="ARBA" id="ARBA00023159"/>
    </source>
</evidence>
<evidence type="ECO:0000256" key="10">
    <source>
        <dbReference type="SAM" id="MobiDB-lite"/>
    </source>
</evidence>
<feature type="domain" description="ETS" evidence="11">
    <location>
        <begin position="200"/>
        <end position="282"/>
    </location>
</feature>
<evidence type="ECO:0000259" key="11">
    <source>
        <dbReference type="PROSITE" id="PS50061"/>
    </source>
</evidence>
<sequence length="642" mass="71157">MATVLQSNELVFEFASNGMDELNQLDDPSMFPAVIVEEVPSTDLLYSGLESDEAPNGIMADSDLDVADEEIIGSNVRLSVETSSHGSDEAMENTKAAKTLLNMESPNNILDEKRMFHNYEPFLSNPSDYLSMQPKQLQATMNGIKVFLHEDESDELSKKNAAKPQRRRVRKLKPPQPSSPVNNPVMPIRKKSKDGKGNTIYLWEFLLALLQDKNTCPRYIKWTQREKGIFKLVDSKAVSKLWGKHKNKPDMNYETMGRALRYYYQRGILSKVEGQRLVYQFKEMPKDLIVIEDDSSDLVATTSPRRIHSYLSQSSEMLSGSSFSDTLSASNDMALTQERLDWSMKAGKKTYVTTQEACRKKQQQQSLESHASQPEHEALTNTTYATGSADMTGPIVHGTEPLILPPIPLRTVLENGSASDLSPPKVILQTISPCQEIKVRGDAFPTVLPAANGFPENQQQQVLVGHLPSADGGLTAFINRDSQQSINSLIHMMELNTNGQPIIKQHPGTVIATVIRTMEPGVISLKEEEINPQYTQHLLSNVPNGIGRMVAKNNSAEDIMQHNLIYHPLQTFSFSKSPETKGIQAKAGDGCLNIPGEKESSSSNIGLTPVAELELNTDSIVLQSEHGLGQHEVILRGSEPFS</sequence>
<evidence type="ECO:0000256" key="5">
    <source>
        <dbReference type="ARBA" id="ARBA00023125"/>
    </source>
</evidence>
<gene>
    <name evidence="13" type="primary">ELF4</name>
</gene>
<keyword evidence="7" id="KW-0804">Transcription</keyword>
<keyword evidence="4" id="KW-0805">Transcription regulation</keyword>
<dbReference type="GeneID" id="115474891"/>
<dbReference type="Pfam" id="PF00178">
    <property type="entry name" value="Ets"/>
    <property type="match status" value="1"/>
</dbReference>
<dbReference type="OrthoDB" id="8196042at2759"/>
<dbReference type="RefSeq" id="XP_030066442.1">
    <property type="nucleotide sequence ID" value="XM_030210582.1"/>
</dbReference>
<evidence type="ECO:0000313" key="12">
    <source>
        <dbReference type="Proteomes" id="UP000515156"/>
    </source>
</evidence>
<feature type="compositionally biased region" description="Basic residues" evidence="10">
    <location>
        <begin position="160"/>
        <end position="173"/>
    </location>
</feature>
<name>A0A6P7YG91_9AMPH</name>
<dbReference type="SMART" id="SM00413">
    <property type="entry name" value="ETS"/>
    <property type="match status" value="1"/>
</dbReference>
<proteinExistence type="inferred from homology"/>
<dbReference type="Gene3D" id="1.10.10.10">
    <property type="entry name" value="Winged helix-like DNA-binding domain superfamily/Winged helix DNA-binding domain"/>
    <property type="match status" value="1"/>
</dbReference>
<dbReference type="InterPro" id="IPR046328">
    <property type="entry name" value="ETS_fam"/>
</dbReference>
<dbReference type="FunFam" id="1.10.10.10:FF:000066">
    <property type="entry name" value="ETS-related transcription factor Elf-2 isoform X1"/>
    <property type="match status" value="1"/>
</dbReference>
<dbReference type="PANTHER" id="PTHR11849:SF191">
    <property type="entry name" value="ECDYSONE-INDUCED PROTEIN 74EF ISOFORM B"/>
    <property type="match status" value="1"/>
</dbReference>
<protein>
    <submittedName>
        <fullName evidence="13">ETS-related transcription factor Elf-4</fullName>
    </submittedName>
</protein>
<organism evidence="12 13">
    <name type="scientific">Microcaecilia unicolor</name>
    <dbReference type="NCBI Taxonomy" id="1415580"/>
    <lineage>
        <taxon>Eukaryota</taxon>
        <taxon>Metazoa</taxon>
        <taxon>Chordata</taxon>
        <taxon>Craniata</taxon>
        <taxon>Vertebrata</taxon>
        <taxon>Euteleostomi</taxon>
        <taxon>Amphibia</taxon>
        <taxon>Gymnophiona</taxon>
        <taxon>Siphonopidae</taxon>
        <taxon>Microcaecilia</taxon>
    </lineage>
</organism>
<evidence type="ECO:0000256" key="3">
    <source>
        <dbReference type="ARBA" id="ARBA00022553"/>
    </source>
</evidence>
<dbReference type="GO" id="GO:0005634">
    <property type="term" value="C:nucleus"/>
    <property type="evidence" value="ECO:0007669"/>
    <property type="project" value="UniProtKB-SubCell"/>
</dbReference>
<keyword evidence="5 9" id="KW-0238">DNA-binding</keyword>